<proteinExistence type="predicted"/>
<dbReference type="AlphaFoldDB" id="A0A1G6PGI0"/>
<evidence type="ECO:0000313" key="3">
    <source>
        <dbReference type="Proteomes" id="UP000199245"/>
    </source>
</evidence>
<evidence type="ECO:0000256" key="1">
    <source>
        <dbReference type="SAM" id="MobiDB-lite"/>
    </source>
</evidence>
<dbReference type="Proteomes" id="UP000199245">
    <property type="component" value="Unassembled WGS sequence"/>
</dbReference>
<protein>
    <recommendedName>
        <fullName evidence="4">Aminoacyl-tRNA deacylase</fullName>
    </recommendedName>
</protein>
<organism evidence="2 3">
    <name type="scientific">Bradyrhizobium brasilense</name>
    <dbReference type="NCBI Taxonomy" id="1419277"/>
    <lineage>
        <taxon>Bacteria</taxon>
        <taxon>Pseudomonadati</taxon>
        <taxon>Pseudomonadota</taxon>
        <taxon>Alphaproteobacteria</taxon>
        <taxon>Hyphomicrobiales</taxon>
        <taxon>Nitrobacteraceae</taxon>
        <taxon>Bradyrhizobium</taxon>
    </lineage>
</organism>
<evidence type="ECO:0000313" key="2">
    <source>
        <dbReference type="EMBL" id="SDC78616.1"/>
    </source>
</evidence>
<name>A0A1G6PGI0_9BRAD</name>
<evidence type="ECO:0008006" key="4">
    <source>
        <dbReference type="Google" id="ProtNLM"/>
    </source>
</evidence>
<feature type="region of interest" description="Disordered" evidence="1">
    <location>
        <begin position="116"/>
        <end position="136"/>
    </location>
</feature>
<feature type="compositionally biased region" description="Basic residues" evidence="1">
    <location>
        <begin position="127"/>
        <end position="136"/>
    </location>
</feature>
<dbReference type="EMBL" id="FMZW01000005">
    <property type="protein sequence ID" value="SDC78616.1"/>
    <property type="molecule type" value="Genomic_DNA"/>
</dbReference>
<reference evidence="2 3" key="1">
    <citation type="submission" date="2016-10" db="EMBL/GenBank/DDBJ databases">
        <authorList>
            <person name="de Groot N.N."/>
        </authorList>
    </citation>
    <scope>NUCLEOTIDE SEQUENCE [LARGE SCALE GENOMIC DNA]</scope>
    <source>
        <strain evidence="2 3">R5</strain>
    </source>
</reference>
<gene>
    <name evidence="2" type="ORF">SAMN05216337_10059</name>
</gene>
<dbReference type="RefSeq" id="WP_233442868.1">
    <property type="nucleotide sequence ID" value="NZ_FMZW01000005.1"/>
</dbReference>
<accession>A0A1G6PGI0</accession>
<sequence>MSIQVAILKILASHVRGKVTINSLKHDLAVLSSSGDDWHARIKRLASRVPELDIFSHGYVLRDVEGWEITSAGREFLRALEAVTQDNLPSAPSADTVIRAEGRLIVVGHRFKNRVRAPSDPEQSTLARRRPIREPH</sequence>